<feature type="domain" description="Fido" evidence="1">
    <location>
        <begin position="1"/>
        <end position="132"/>
    </location>
</feature>
<proteinExistence type="predicted"/>
<dbReference type="PANTHER" id="PTHR39426">
    <property type="entry name" value="HOMOLOGY TO DEATH-ON-CURING PROTEIN OF PHAGE P1"/>
    <property type="match status" value="1"/>
</dbReference>
<dbReference type="GO" id="GO:0016301">
    <property type="term" value="F:kinase activity"/>
    <property type="evidence" value="ECO:0007669"/>
    <property type="project" value="InterPro"/>
</dbReference>
<dbReference type="InterPro" id="IPR053737">
    <property type="entry name" value="Type_II_TA_Toxin"/>
</dbReference>
<dbReference type="EMBL" id="JACCBB010000001">
    <property type="protein sequence ID" value="NYD20775.1"/>
    <property type="molecule type" value="Genomic_DNA"/>
</dbReference>
<reference evidence="2 3" key="1">
    <citation type="submission" date="2020-07" db="EMBL/GenBank/DDBJ databases">
        <title>Sequencing the genomes of 1000 actinobacteria strains.</title>
        <authorList>
            <person name="Klenk H.-P."/>
        </authorList>
    </citation>
    <scope>NUCLEOTIDE SEQUENCE [LARGE SCALE GENOMIC DNA]</scope>
    <source>
        <strain evidence="2 3">DSM 7487</strain>
    </source>
</reference>
<dbReference type="InterPro" id="IPR003812">
    <property type="entry name" value="Fido"/>
</dbReference>
<accession>A0A7Y9AUW3</accession>
<gene>
    <name evidence="2" type="ORF">BJ968_000315</name>
</gene>
<evidence type="ECO:0000259" key="1">
    <source>
        <dbReference type="PROSITE" id="PS51459"/>
    </source>
</evidence>
<name>A0A7Y9AUW3_9ACTN</name>
<dbReference type="PROSITE" id="PS51459">
    <property type="entry name" value="FIDO"/>
    <property type="match status" value="1"/>
</dbReference>
<dbReference type="Gene3D" id="1.20.120.1870">
    <property type="entry name" value="Fic/DOC protein, Fido domain"/>
    <property type="match status" value="1"/>
</dbReference>
<sequence length="132" mass="14188">MIHPTRYLTVGDVVRFTRIFPDGPYDVRDAGLLALAVERPRLQVLGQDAYPDLTRKAAALLHSIVRTRPLVDGNERTALLAALAMLHLNGTGVGATSPRAGLALTRDVAEGALDDVPEIAARLEALVNRLSD</sequence>
<protein>
    <submittedName>
        <fullName evidence="2">Death-on-curing protein</fullName>
    </submittedName>
</protein>
<comment type="caution">
    <text evidence="2">The sequence shown here is derived from an EMBL/GenBank/DDBJ whole genome shotgun (WGS) entry which is preliminary data.</text>
</comment>
<dbReference type="Pfam" id="PF02661">
    <property type="entry name" value="Fic"/>
    <property type="match status" value="1"/>
</dbReference>
<dbReference type="InterPro" id="IPR006440">
    <property type="entry name" value="Doc"/>
</dbReference>
<keyword evidence="3" id="KW-1185">Reference proteome</keyword>
<dbReference type="RefSeq" id="WP_343077748.1">
    <property type="nucleotide sequence ID" value="NZ_BAAAGN010000002.1"/>
</dbReference>
<dbReference type="Proteomes" id="UP000521922">
    <property type="component" value="Unassembled WGS sequence"/>
</dbReference>
<evidence type="ECO:0000313" key="2">
    <source>
        <dbReference type="EMBL" id="NYD20775.1"/>
    </source>
</evidence>
<evidence type="ECO:0000313" key="3">
    <source>
        <dbReference type="Proteomes" id="UP000521922"/>
    </source>
</evidence>
<organism evidence="2 3">
    <name type="scientific">Kineococcus aurantiacus</name>
    <dbReference type="NCBI Taxonomy" id="37633"/>
    <lineage>
        <taxon>Bacteria</taxon>
        <taxon>Bacillati</taxon>
        <taxon>Actinomycetota</taxon>
        <taxon>Actinomycetes</taxon>
        <taxon>Kineosporiales</taxon>
        <taxon>Kineosporiaceae</taxon>
        <taxon>Kineococcus</taxon>
    </lineage>
</organism>
<dbReference type="AlphaFoldDB" id="A0A7Y9AUW3"/>
<dbReference type="PANTHER" id="PTHR39426:SF1">
    <property type="entry name" value="HOMOLOGY TO DEATH-ON-CURING PROTEIN OF PHAGE P1"/>
    <property type="match status" value="1"/>
</dbReference>